<feature type="transmembrane region" description="Helical" evidence="1">
    <location>
        <begin position="106"/>
        <end position="128"/>
    </location>
</feature>
<feature type="transmembrane region" description="Helical" evidence="1">
    <location>
        <begin position="58"/>
        <end position="79"/>
    </location>
</feature>
<keyword evidence="1" id="KW-0472">Membrane</keyword>
<dbReference type="RefSeq" id="WP_180677455.1">
    <property type="nucleotide sequence ID" value="NZ_JACCKA010000030.1"/>
</dbReference>
<dbReference type="EMBL" id="JACCKA010000030">
    <property type="protein sequence ID" value="NZA25651.1"/>
    <property type="molecule type" value="Genomic_DNA"/>
</dbReference>
<keyword evidence="1" id="KW-0812">Transmembrane</keyword>
<gene>
    <name evidence="2" type="ORF">H0E84_04590</name>
</gene>
<dbReference type="Proteomes" id="UP000578091">
    <property type="component" value="Unassembled WGS sequence"/>
</dbReference>
<feature type="transmembrane region" description="Helical" evidence="1">
    <location>
        <begin position="134"/>
        <end position="156"/>
    </location>
</feature>
<keyword evidence="3" id="KW-1185">Reference proteome</keyword>
<keyword evidence="1" id="KW-1133">Transmembrane helix</keyword>
<evidence type="ECO:0000313" key="3">
    <source>
        <dbReference type="Proteomes" id="UP000578091"/>
    </source>
</evidence>
<dbReference type="AlphaFoldDB" id="A0A853J924"/>
<evidence type="ECO:0000313" key="2">
    <source>
        <dbReference type="EMBL" id="NZA25651.1"/>
    </source>
</evidence>
<name>A0A853J924_9GAMM</name>
<dbReference type="InterPro" id="IPR021354">
    <property type="entry name" value="DUF2975"/>
</dbReference>
<evidence type="ECO:0000256" key="1">
    <source>
        <dbReference type="SAM" id="Phobius"/>
    </source>
</evidence>
<dbReference type="Pfam" id="PF11188">
    <property type="entry name" value="DUF2975"/>
    <property type="match status" value="1"/>
</dbReference>
<organism evidence="2 3">
    <name type="scientific">Luteimonas salinisoli</name>
    <dbReference type="NCBI Taxonomy" id="2752307"/>
    <lineage>
        <taxon>Bacteria</taxon>
        <taxon>Pseudomonadati</taxon>
        <taxon>Pseudomonadota</taxon>
        <taxon>Gammaproteobacteria</taxon>
        <taxon>Lysobacterales</taxon>
        <taxon>Lysobacteraceae</taxon>
        <taxon>Luteimonas</taxon>
    </lineage>
</organism>
<proteinExistence type="predicted"/>
<accession>A0A853J924</accession>
<sequence>MTATENFMALRRRARWLRLVASAGAGLCLAVTLLAVFGPATGSAGLLAATLHTDGLPHAWAGAIALLLAALVAAALWQLARMLGEVERGALFAPAATRHFRRFARLLLVAALLRLLLPPLAVLALVAMERSATVTLSFSGGDLLALFVAVVLFFVARLFDEAARLEEDSRSIV</sequence>
<protein>
    <submittedName>
        <fullName evidence="2">DUF2975 domain-containing protein</fullName>
    </submittedName>
</protein>
<comment type="caution">
    <text evidence="2">The sequence shown here is derived from an EMBL/GenBank/DDBJ whole genome shotgun (WGS) entry which is preliminary data.</text>
</comment>
<reference evidence="2 3" key="1">
    <citation type="submission" date="2020-07" db="EMBL/GenBank/DDBJ databases">
        <title>Luteimonas sp. SJ-92.</title>
        <authorList>
            <person name="Huang X.-X."/>
            <person name="Xu L."/>
            <person name="Sun J.-Q."/>
        </authorList>
    </citation>
    <scope>NUCLEOTIDE SEQUENCE [LARGE SCALE GENOMIC DNA]</scope>
    <source>
        <strain evidence="2 3">SJ-92</strain>
    </source>
</reference>